<gene>
    <name evidence="4" type="ORF">VCS650_LOCUS3373</name>
</gene>
<dbReference type="AlphaFoldDB" id="A0A813S2G0"/>
<comment type="caution">
    <text evidence="4">The sequence shown here is derived from an EMBL/GenBank/DDBJ whole genome shotgun (WGS) entry which is preliminary data.</text>
</comment>
<dbReference type="InterPro" id="IPR019734">
    <property type="entry name" value="TPR_rpt"/>
</dbReference>
<keyword evidence="1" id="KW-0677">Repeat</keyword>
<dbReference type="Pfam" id="PF13424">
    <property type="entry name" value="TPR_12"/>
    <property type="match status" value="2"/>
</dbReference>
<sequence>MLSSSYNNIGSMFYQDDHHESAIKFHEIALQCQLKASNPDMNAVATYSSNIGAVYTDQENYIEAIKYLKRAVIIREKMSMDGDTRPLISLFQKISSCFWHTGNAKEALDYYKKTLKLQFELPNPLPHPLSVTYYNLSTAYARLGEYKDAVDCAEKSVEYLKMVPEKHLELKENQAQLEIVRQKLWLKQVLSV</sequence>
<name>A0A813S2G0_9BILA</name>
<feature type="repeat" description="TPR" evidence="3">
    <location>
        <begin position="45"/>
        <end position="78"/>
    </location>
</feature>
<dbReference type="Gene3D" id="1.25.40.10">
    <property type="entry name" value="Tetratricopeptide repeat domain"/>
    <property type="match status" value="1"/>
</dbReference>
<evidence type="ECO:0000313" key="5">
    <source>
        <dbReference type="Proteomes" id="UP000663891"/>
    </source>
</evidence>
<reference evidence="4" key="1">
    <citation type="submission" date="2021-02" db="EMBL/GenBank/DDBJ databases">
        <authorList>
            <person name="Nowell W R."/>
        </authorList>
    </citation>
    <scope>NUCLEOTIDE SEQUENCE</scope>
</reference>
<dbReference type="PANTHER" id="PTHR45641:SF1">
    <property type="entry name" value="AAA+ ATPASE DOMAIN-CONTAINING PROTEIN"/>
    <property type="match status" value="1"/>
</dbReference>
<proteinExistence type="predicted"/>
<accession>A0A813S2G0</accession>
<keyword evidence="2 3" id="KW-0802">TPR repeat</keyword>
<protein>
    <submittedName>
        <fullName evidence="4">Uncharacterized protein</fullName>
    </submittedName>
</protein>
<evidence type="ECO:0000313" key="4">
    <source>
        <dbReference type="EMBL" id="CAF0788891.1"/>
    </source>
</evidence>
<dbReference type="EMBL" id="CAJNON010000018">
    <property type="protein sequence ID" value="CAF0788891.1"/>
    <property type="molecule type" value="Genomic_DNA"/>
</dbReference>
<dbReference type="PANTHER" id="PTHR45641">
    <property type="entry name" value="TETRATRICOPEPTIDE REPEAT PROTEIN (AFU_ORTHOLOGUE AFUA_6G03870)"/>
    <property type="match status" value="1"/>
</dbReference>
<dbReference type="SMART" id="SM00028">
    <property type="entry name" value="TPR"/>
    <property type="match status" value="4"/>
</dbReference>
<dbReference type="Proteomes" id="UP000663891">
    <property type="component" value="Unassembled WGS sequence"/>
</dbReference>
<evidence type="ECO:0000256" key="2">
    <source>
        <dbReference type="ARBA" id="ARBA00022803"/>
    </source>
</evidence>
<dbReference type="OrthoDB" id="10000904at2759"/>
<evidence type="ECO:0000256" key="3">
    <source>
        <dbReference type="PROSITE-ProRule" id="PRU00339"/>
    </source>
</evidence>
<organism evidence="4 5">
    <name type="scientific">Adineta steineri</name>
    <dbReference type="NCBI Taxonomy" id="433720"/>
    <lineage>
        <taxon>Eukaryota</taxon>
        <taxon>Metazoa</taxon>
        <taxon>Spiralia</taxon>
        <taxon>Gnathifera</taxon>
        <taxon>Rotifera</taxon>
        <taxon>Eurotatoria</taxon>
        <taxon>Bdelloidea</taxon>
        <taxon>Adinetida</taxon>
        <taxon>Adinetidae</taxon>
        <taxon>Adineta</taxon>
    </lineage>
</organism>
<evidence type="ECO:0000256" key="1">
    <source>
        <dbReference type="ARBA" id="ARBA00022737"/>
    </source>
</evidence>
<dbReference type="InterPro" id="IPR011990">
    <property type="entry name" value="TPR-like_helical_dom_sf"/>
</dbReference>
<dbReference type="SUPFAM" id="SSF48452">
    <property type="entry name" value="TPR-like"/>
    <property type="match status" value="1"/>
</dbReference>
<dbReference type="PROSITE" id="PS50005">
    <property type="entry name" value="TPR"/>
    <property type="match status" value="1"/>
</dbReference>